<dbReference type="Gene3D" id="3.90.180.10">
    <property type="entry name" value="Medium-chain alcohol dehydrogenases, catalytic domain"/>
    <property type="match status" value="1"/>
</dbReference>
<dbReference type="SUPFAM" id="SSF51735">
    <property type="entry name" value="NAD(P)-binding Rossmann-fold domains"/>
    <property type="match status" value="1"/>
</dbReference>
<sequence>MPKAIRYDQAGGPEVMKWVDVEVAEPQAGQVRVKQHAVGLNYIDVYFRTGLYPQPLPGGLGMEAAGEVTAVGDDVTAFKPGDRVAYVSSSPGAYAQERVLPADRLVRLPDGIGYDEAASVMLQGLTAHYLLRRTYRVKAGDTILIHAAAGGVGLLVCQWAKALGATVIGTVSSDEKAGIAKAHGCDHPIVYTRENFTERVRAITNDALLPVVYDSIGKDTYVGSLDCLAPLGLYVSFGNASGPLPPIDSKEFSSRGSLFFTRPTLFSYIAKRADLEAATAELFDVIQSGKVKTSINQRYPLAEVARAHADLEARKTTGSTILVP</sequence>
<organism evidence="4 5">
    <name type="scientific">Burkholderia ubonensis</name>
    <dbReference type="NCBI Taxonomy" id="101571"/>
    <lineage>
        <taxon>Bacteria</taxon>
        <taxon>Pseudomonadati</taxon>
        <taxon>Pseudomonadota</taxon>
        <taxon>Betaproteobacteria</taxon>
        <taxon>Burkholderiales</taxon>
        <taxon>Burkholderiaceae</taxon>
        <taxon>Burkholderia</taxon>
        <taxon>Burkholderia cepacia complex</taxon>
    </lineage>
</organism>
<dbReference type="FunFam" id="3.40.50.720:FF:000053">
    <property type="entry name" value="Quinone oxidoreductase 1"/>
    <property type="match status" value="1"/>
</dbReference>
<dbReference type="InterPro" id="IPR013154">
    <property type="entry name" value="ADH-like_N"/>
</dbReference>
<dbReference type="InterPro" id="IPR020843">
    <property type="entry name" value="ER"/>
</dbReference>
<dbReference type="PANTHER" id="PTHR48106">
    <property type="entry name" value="QUINONE OXIDOREDUCTASE PIG3-RELATED"/>
    <property type="match status" value="1"/>
</dbReference>
<evidence type="ECO:0000313" key="5">
    <source>
        <dbReference type="Proteomes" id="UP000065521"/>
    </source>
</evidence>
<dbReference type="GO" id="GO:0035925">
    <property type="term" value="F:mRNA 3'-UTR AU-rich region binding"/>
    <property type="evidence" value="ECO:0007669"/>
    <property type="project" value="TreeGrafter"/>
</dbReference>
<keyword evidence="2" id="KW-0560">Oxidoreductase</keyword>
<dbReference type="Proteomes" id="UP000065521">
    <property type="component" value="Unassembled WGS sequence"/>
</dbReference>
<evidence type="ECO:0000256" key="2">
    <source>
        <dbReference type="ARBA" id="ARBA00023002"/>
    </source>
</evidence>
<dbReference type="Gene3D" id="3.40.50.720">
    <property type="entry name" value="NAD(P)-binding Rossmann-like Domain"/>
    <property type="match status" value="1"/>
</dbReference>
<evidence type="ECO:0000256" key="1">
    <source>
        <dbReference type="ARBA" id="ARBA00022857"/>
    </source>
</evidence>
<dbReference type="SUPFAM" id="SSF50129">
    <property type="entry name" value="GroES-like"/>
    <property type="match status" value="1"/>
</dbReference>
<dbReference type="Pfam" id="PF08240">
    <property type="entry name" value="ADH_N"/>
    <property type="match status" value="1"/>
</dbReference>
<feature type="domain" description="Enoyl reductase (ER)" evidence="3">
    <location>
        <begin position="11"/>
        <end position="322"/>
    </location>
</feature>
<dbReference type="EMBL" id="LOTN01000027">
    <property type="protein sequence ID" value="KUZ90571.1"/>
    <property type="molecule type" value="Genomic_DNA"/>
</dbReference>
<keyword evidence="1" id="KW-0521">NADP</keyword>
<dbReference type="InterPro" id="IPR002364">
    <property type="entry name" value="Quin_OxRdtase/zeta-crystal_CS"/>
</dbReference>
<dbReference type="InterPro" id="IPR011032">
    <property type="entry name" value="GroES-like_sf"/>
</dbReference>
<dbReference type="GO" id="GO:0070402">
    <property type="term" value="F:NADPH binding"/>
    <property type="evidence" value="ECO:0007669"/>
    <property type="project" value="TreeGrafter"/>
</dbReference>
<proteinExistence type="predicted"/>
<evidence type="ECO:0000313" key="4">
    <source>
        <dbReference type="EMBL" id="KUZ90571.1"/>
    </source>
</evidence>
<dbReference type="InterPro" id="IPR047618">
    <property type="entry name" value="QOR-like"/>
</dbReference>
<protein>
    <submittedName>
        <fullName evidence="4">Quinone oxidoreductase</fullName>
    </submittedName>
</protein>
<dbReference type="GO" id="GO:0008270">
    <property type="term" value="F:zinc ion binding"/>
    <property type="evidence" value="ECO:0007669"/>
    <property type="project" value="InterPro"/>
</dbReference>
<dbReference type="NCBIfam" id="NF008024">
    <property type="entry name" value="PRK10754.1"/>
    <property type="match status" value="1"/>
</dbReference>
<dbReference type="PANTHER" id="PTHR48106:SF13">
    <property type="entry name" value="QUINONE OXIDOREDUCTASE-RELATED"/>
    <property type="match status" value="1"/>
</dbReference>
<dbReference type="Pfam" id="PF00107">
    <property type="entry name" value="ADH_zinc_N"/>
    <property type="match status" value="1"/>
</dbReference>
<dbReference type="InterPro" id="IPR036291">
    <property type="entry name" value="NAD(P)-bd_dom_sf"/>
</dbReference>
<dbReference type="RefSeq" id="WP_059633182.1">
    <property type="nucleotide sequence ID" value="NZ_LOTK01000075.1"/>
</dbReference>
<dbReference type="SMART" id="SM00829">
    <property type="entry name" value="PKS_ER"/>
    <property type="match status" value="1"/>
</dbReference>
<accession>A0A117XRR9</accession>
<name>A0A117XRR9_9BURK</name>
<dbReference type="CDD" id="cd05286">
    <property type="entry name" value="QOR2"/>
    <property type="match status" value="1"/>
</dbReference>
<gene>
    <name evidence="4" type="ORF">WI38_13775</name>
</gene>
<dbReference type="GO" id="GO:0005829">
    <property type="term" value="C:cytosol"/>
    <property type="evidence" value="ECO:0007669"/>
    <property type="project" value="TreeGrafter"/>
</dbReference>
<reference evidence="4 5" key="1">
    <citation type="submission" date="2015-11" db="EMBL/GenBank/DDBJ databases">
        <title>Expanding the genomic diversity of Burkholderia species for the development of highly accurate diagnostics.</title>
        <authorList>
            <person name="Sahl J."/>
            <person name="Keim P."/>
            <person name="Wagner D."/>
        </authorList>
    </citation>
    <scope>NUCLEOTIDE SEQUENCE [LARGE SCALE GENOMIC DNA]</scope>
    <source>
        <strain evidence="4 5">RF32-BP4</strain>
    </source>
</reference>
<dbReference type="PROSITE" id="PS01162">
    <property type="entry name" value="QOR_ZETA_CRYSTAL"/>
    <property type="match status" value="1"/>
</dbReference>
<comment type="caution">
    <text evidence="4">The sequence shown here is derived from an EMBL/GenBank/DDBJ whole genome shotgun (WGS) entry which is preliminary data.</text>
</comment>
<dbReference type="InterPro" id="IPR013149">
    <property type="entry name" value="ADH-like_C"/>
</dbReference>
<evidence type="ECO:0000259" key="3">
    <source>
        <dbReference type="SMART" id="SM00829"/>
    </source>
</evidence>
<dbReference type="AlphaFoldDB" id="A0A117XRR9"/>
<dbReference type="GO" id="GO:0003960">
    <property type="term" value="F:quinone reductase (NADPH) activity"/>
    <property type="evidence" value="ECO:0007669"/>
    <property type="project" value="InterPro"/>
</dbReference>